<dbReference type="InterPro" id="IPR002018">
    <property type="entry name" value="CarbesteraseB"/>
</dbReference>
<sequence>MGAALIDDPAAAPEIENAQAEDCLYLNIWVPAGTPPESGWPVQVFIHGGWLQIGDANQTNSYDPFDLLANSTPRIIVAPTYRLNIFGFLAGKELQEAEPEEPAPGNYGLWDQRAALEWIYANIGHFHGNRDLITLYYDTYQPAEKRIIKQAYFWSNAIAVQPNTATAPILTDQWYELINVLSIKADTPKGRLAALRAVPAKDIVAAIAKLKMHTFRTSTDEDFVPDNLLRTIHDGSFAALLAEHGVRIMLGEVKDEALLYKLINPPSTYSGLKTQVQNYYPKHVVDQLLSLTEIYDIPSESEKGAEQRFTDVFASIVADMQVHSALRGMTKCLLAPSNGTKDVPEVLRYRIAWRAKGLDRYLRPEVGVCHAADNPIWWLSGYRAGFKESDRKAADEFLRPFGEFLEGKSWKTKQRTGEEGARRIDRYINAEGVTEQDVEDRLWEKGIKVWDAVAEVQGVK</sequence>
<evidence type="ECO:0000313" key="3">
    <source>
        <dbReference type="Proteomes" id="UP001309876"/>
    </source>
</evidence>
<protein>
    <recommendedName>
        <fullName evidence="1">Carboxylesterase type B domain-containing protein</fullName>
    </recommendedName>
</protein>
<organism evidence="2 3">
    <name type="scientific">Lithohypha guttulata</name>
    <dbReference type="NCBI Taxonomy" id="1690604"/>
    <lineage>
        <taxon>Eukaryota</taxon>
        <taxon>Fungi</taxon>
        <taxon>Dikarya</taxon>
        <taxon>Ascomycota</taxon>
        <taxon>Pezizomycotina</taxon>
        <taxon>Eurotiomycetes</taxon>
        <taxon>Chaetothyriomycetidae</taxon>
        <taxon>Chaetothyriales</taxon>
        <taxon>Trichomeriaceae</taxon>
        <taxon>Lithohypha</taxon>
    </lineage>
</organism>
<reference evidence="2 3" key="1">
    <citation type="submission" date="2023-08" db="EMBL/GenBank/DDBJ databases">
        <title>Black Yeasts Isolated from many extreme environments.</title>
        <authorList>
            <person name="Coleine C."/>
            <person name="Stajich J.E."/>
            <person name="Selbmann L."/>
        </authorList>
    </citation>
    <scope>NUCLEOTIDE SEQUENCE [LARGE SCALE GENOMIC DNA]</scope>
    <source>
        <strain evidence="2 3">CCFEE 5910</strain>
    </source>
</reference>
<dbReference type="PANTHER" id="PTHR43142">
    <property type="entry name" value="CARBOXYLIC ESTER HYDROLASE"/>
    <property type="match status" value="1"/>
</dbReference>
<proteinExistence type="predicted"/>
<dbReference type="InterPro" id="IPR029058">
    <property type="entry name" value="AB_hydrolase_fold"/>
</dbReference>
<dbReference type="EMBL" id="JAVRRJ010000001">
    <property type="protein sequence ID" value="KAK5091523.1"/>
    <property type="molecule type" value="Genomic_DNA"/>
</dbReference>
<name>A0AAN7T700_9EURO</name>
<comment type="caution">
    <text evidence="2">The sequence shown here is derived from an EMBL/GenBank/DDBJ whole genome shotgun (WGS) entry which is preliminary data.</text>
</comment>
<dbReference type="PANTHER" id="PTHR43142:SF8">
    <property type="entry name" value="CARBOXYLIC ESTER HYDROLASE"/>
    <property type="match status" value="1"/>
</dbReference>
<dbReference type="Proteomes" id="UP001309876">
    <property type="component" value="Unassembled WGS sequence"/>
</dbReference>
<dbReference type="AlphaFoldDB" id="A0AAN7T700"/>
<accession>A0AAN7T700</accession>
<dbReference type="SUPFAM" id="SSF53474">
    <property type="entry name" value="alpha/beta-Hydrolases"/>
    <property type="match status" value="1"/>
</dbReference>
<feature type="domain" description="Carboxylesterase type B" evidence="1">
    <location>
        <begin position="16"/>
        <end position="405"/>
    </location>
</feature>
<dbReference type="Gene3D" id="3.40.50.1820">
    <property type="entry name" value="alpha/beta hydrolase"/>
    <property type="match status" value="1"/>
</dbReference>
<dbReference type="InterPro" id="IPR019819">
    <property type="entry name" value="Carboxylesterase_B_CS"/>
</dbReference>
<gene>
    <name evidence="2" type="ORF">LTR05_001707</name>
</gene>
<evidence type="ECO:0000313" key="2">
    <source>
        <dbReference type="EMBL" id="KAK5091523.1"/>
    </source>
</evidence>
<dbReference type="PROSITE" id="PS00941">
    <property type="entry name" value="CARBOXYLESTERASE_B_2"/>
    <property type="match status" value="1"/>
</dbReference>
<keyword evidence="3" id="KW-1185">Reference proteome</keyword>
<evidence type="ECO:0000259" key="1">
    <source>
        <dbReference type="Pfam" id="PF00135"/>
    </source>
</evidence>
<dbReference type="Pfam" id="PF00135">
    <property type="entry name" value="COesterase"/>
    <property type="match status" value="1"/>
</dbReference>